<keyword evidence="1" id="KW-1133">Transmembrane helix</keyword>
<feature type="transmembrane region" description="Helical" evidence="1">
    <location>
        <begin position="158"/>
        <end position="178"/>
    </location>
</feature>
<proteinExistence type="predicted"/>
<protein>
    <recommendedName>
        <fullName evidence="2">CAAX prenyl protease 2/Lysostaphin resistance protein A-like domain-containing protein</fullName>
    </recommendedName>
</protein>
<accession>A0A1F8GFT1</accession>
<dbReference type="EMBL" id="MGKI01000001">
    <property type="protein sequence ID" value="OGN23578.1"/>
    <property type="molecule type" value="Genomic_DNA"/>
</dbReference>
<feature type="transmembrane region" description="Helical" evidence="1">
    <location>
        <begin position="107"/>
        <end position="126"/>
    </location>
</feature>
<sequence>MAKGRADPLFDSYYWKKIAVALLINALTVPTIIILLFWFGIIDKPFSDIIKKFQSGYPLFFVPLKDFFSFFLENTFKVAIFEELYSRGPIRIATAVLFLLNIDKNRVLTSALWVGGLVLNYGWALTHVTHEYAWVPVFVAGASWLWLTIETKRLWPSIFCHATANLSIYFLIKIYQLIY</sequence>
<keyword evidence="1" id="KW-0812">Transmembrane</keyword>
<gene>
    <name evidence="3" type="ORF">A2918_00705</name>
</gene>
<reference evidence="3 4" key="1">
    <citation type="journal article" date="2016" name="Nat. Commun.">
        <title>Thousands of microbial genomes shed light on interconnected biogeochemical processes in an aquifer system.</title>
        <authorList>
            <person name="Anantharaman K."/>
            <person name="Brown C.T."/>
            <person name="Hug L.A."/>
            <person name="Sharon I."/>
            <person name="Castelle C.J."/>
            <person name="Probst A.J."/>
            <person name="Thomas B.C."/>
            <person name="Singh A."/>
            <person name="Wilkins M.J."/>
            <person name="Karaoz U."/>
            <person name="Brodie E.L."/>
            <person name="Williams K.H."/>
            <person name="Hubbard S.S."/>
            <person name="Banfield J.F."/>
        </authorList>
    </citation>
    <scope>NUCLEOTIDE SEQUENCE [LARGE SCALE GENOMIC DNA]</scope>
</reference>
<evidence type="ECO:0000259" key="2">
    <source>
        <dbReference type="Pfam" id="PF02517"/>
    </source>
</evidence>
<evidence type="ECO:0000313" key="3">
    <source>
        <dbReference type="EMBL" id="OGN23578.1"/>
    </source>
</evidence>
<comment type="caution">
    <text evidence="3">The sequence shown here is derived from an EMBL/GenBank/DDBJ whole genome shotgun (WGS) entry which is preliminary data.</text>
</comment>
<dbReference type="InterPro" id="IPR003675">
    <property type="entry name" value="Rce1/LyrA-like_dom"/>
</dbReference>
<evidence type="ECO:0000256" key="1">
    <source>
        <dbReference type="SAM" id="Phobius"/>
    </source>
</evidence>
<dbReference type="Pfam" id="PF02517">
    <property type="entry name" value="Rce1-like"/>
    <property type="match status" value="1"/>
</dbReference>
<dbReference type="Proteomes" id="UP000178227">
    <property type="component" value="Unassembled WGS sequence"/>
</dbReference>
<feature type="transmembrane region" description="Helical" evidence="1">
    <location>
        <begin position="18"/>
        <end position="42"/>
    </location>
</feature>
<organism evidence="3 4">
    <name type="scientific">Candidatus Yanofskybacteria bacterium RIFCSPLOWO2_01_FULL_42_49</name>
    <dbReference type="NCBI Taxonomy" id="1802694"/>
    <lineage>
        <taxon>Bacteria</taxon>
        <taxon>Candidatus Yanofskyibacteriota</taxon>
    </lineage>
</organism>
<keyword evidence="1" id="KW-0472">Membrane</keyword>
<dbReference type="GO" id="GO:0080120">
    <property type="term" value="P:CAAX-box protein maturation"/>
    <property type="evidence" value="ECO:0007669"/>
    <property type="project" value="UniProtKB-ARBA"/>
</dbReference>
<name>A0A1F8GFT1_9BACT</name>
<dbReference type="GO" id="GO:0004175">
    <property type="term" value="F:endopeptidase activity"/>
    <property type="evidence" value="ECO:0007669"/>
    <property type="project" value="UniProtKB-ARBA"/>
</dbReference>
<dbReference type="AlphaFoldDB" id="A0A1F8GFT1"/>
<feature type="domain" description="CAAX prenyl protease 2/Lysostaphin resistance protein A-like" evidence="2">
    <location>
        <begin position="68"/>
        <end position="166"/>
    </location>
</feature>
<evidence type="ECO:0000313" key="4">
    <source>
        <dbReference type="Proteomes" id="UP000178227"/>
    </source>
</evidence>
<feature type="transmembrane region" description="Helical" evidence="1">
    <location>
        <begin position="132"/>
        <end position="149"/>
    </location>
</feature>